<dbReference type="AlphaFoldDB" id="A0A059CGS0"/>
<organism evidence="2">
    <name type="scientific">Eucalyptus grandis</name>
    <name type="common">Flooded gum</name>
    <dbReference type="NCBI Taxonomy" id="71139"/>
    <lineage>
        <taxon>Eukaryota</taxon>
        <taxon>Viridiplantae</taxon>
        <taxon>Streptophyta</taxon>
        <taxon>Embryophyta</taxon>
        <taxon>Tracheophyta</taxon>
        <taxon>Spermatophyta</taxon>
        <taxon>Magnoliopsida</taxon>
        <taxon>eudicotyledons</taxon>
        <taxon>Gunneridae</taxon>
        <taxon>Pentapetalae</taxon>
        <taxon>rosids</taxon>
        <taxon>malvids</taxon>
        <taxon>Myrtales</taxon>
        <taxon>Myrtaceae</taxon>
        <taxon>Myrtoideae</taxon>
        <taxon>Eucalypteae</taxon>
        <taxon>Eucalyptus</taxon>
    </lineage>
</organism>
<dbReference type="CDD" id="cd00121">
    <property type="entry name" value="MATH"/>
    <property type="match status" value="1"/>
</dbReference>
<protein>
    <recommendedName>
        <fullName evidence="1">MATH domain-containing protein</fullName>
    </recommendedName>
</protein>
<evidence type="ECO:0000313" key="2">
    <source>
        <dbReference type="EMBL" id="KCW77130.1"/>
    </source>
</evidence>
<name>A0A059CGS0_EUCGR</name>
<dbReference type="EMBL" id="KK198756">
    <property type="protein sequence ID" value="KCW77130.1"/>
    <property type="molecule type" value="Genomic_DNA"/>
</dbReference>
<dbReference type="InterPro" id="IPR002083">
    <property type="entry name" value="MATH/TRAF_dom"/>
</dbReference>
<sequence>MYVEAKLRAVNRKDRKKDKEETVCGWLSAENYYCCCPKFMPWKDLKERNGGFVKNKELKFEVEILVISNAVQSYLSL</sequence>
<proteinExistence type="predicted"/>
<gene>
    <name evidence="2" type="ORF">EUGRSUZ_D01476</name>
</gene>
<reference evidence="2" key="1">
    <citation type="submission" date="2013-07" db="EMBL/GenBank/DDBJ databases">
        <title>The genome of Eucalyptus grandis.</title>
        <authorList>
            <person name="Schmutz J."/>
            <person name="Hayes R."/>
            <person name="Myburg A."/>
            <person name="Tuskan G."/>
            <person name="Grattapaglia D."/>
            <person name="Rokhsar D.S."/>
        </authorList>
    </citation>
    <scope>NUCLEOTIDE SEQUENCE</scope>
    <source>
        <tissue evidence="2">Leaf extractions</tissue>
    </source>
</reference>
<dbReference type="SUPFAM" id="SSF49599">
    <property type="entry name" value="TRAF domain-like"/>
    <property type="match status" value="1"/>
</dbReference>
<feature type="domain" description="MATH" evidence="1">
    <location>
        <begin position="1"/>
        <end position="64"/>
    </location>
</feature>
<dbReference type="Gramene" id="KCW77130">
    <property type="protein sequence ID" value="KCW77130"/>
    <property type="gene ID" value="EUGRSUZ_D01476"/>
</dbReference>
<dbReference type="Gene3D" id="2.60.210.10">
    <property type="entry name" value="Apoptosis, Tumor Necrosis Factor Receptor Associated Protein 2, Chain A"/>
    <property type="match status" value="1"/>
</dbReference>
<dbReference type="PROSITE" id="PS50144">
    <property type="entry name" value="MATH"/>
    <property type="match status" value="1"/>
</dbReference>
<evidence type="ECO:0000259" key="1">
    <source>
        <dbReference type="PROSITE" id="PS50144"/>
    </source>
</evidence>
<dbReference type="InParanoid" id="A0A059CGS0"/>
<dbReference type="InterPro" id="IPR008974">
    <property type="entry name" value="TRAF-like"/>
</dbReference>
<accession>A0A059CGS0</accession>